<accession>A0A6J1CN43</accession>
<evidence type="ECO:0000259" key="14">
    <source>
        <dbReference type="Pfam" id="PF00082"/>
    </source>
</evidence>
<dbReference type="KEGG" id="mcha:111012645"/>
<dbReference type="InterPro" id="IPR034197">
    <property type="entry name" value="Peptidases_S8_3"/>
</dbReference>
<evidence type="ECO:0000256" key="7">
    <source>
        <dbReference type="ARBA" id="ARBA00022729"/>
    </source>
</evidence>
<evidence type="ECO:0000256" key="9">
    <source>
        <dbReference type="ARBA" id="ARBA00022825"/>
    </source>
</evidence>
<evidence type="ECO:0000259" key="16">
    <source>
        <dbReference type="Pfam" id="PF05922"/>
    </source>
</evidence>
<dbReference type="Proteomes" id="UP000504603">
    <property type="component" value="Unplaced"/>
</dbReference>
<dbReference type="Pfam" id="PF17766">
    <property type="entry name" value="fn3_6"/>
    <property type="match status" value="1"/>
</dbReference>
<dbReference type="InterPro" id="IPR041469">
    <property type="entry name" value="Subtilisin-like_FN3"/>
</dbReference>
<evidence type="ECO:0000256" key="11">
    <source>
        <dbReference type="PIRSR" id="PIRSR615500-1"/>
    </source>
</evidence>
<dbReference type="FunFam" id="3.40.50.200:FF:000006">
    <property type="entry name" value="Subtilisin-like protease SBT1.5"/>
    <property type="match status" value="1"/>
</dbReference>
<dbReference type="GO" id="GO:0009609">
    <property type="term" value="P:response to symbiotic bacterium"/>
    <property type="evidence" value="ECO:0007669"/>
    <property type="project" value="UniProtKB-ARBA"/>
</dbReference>
<evidence type="ECO:0000313" key="19">
    <source>
        <dbReference type="RefSeq" id="XP_022142562.1"/>
    </source>
</evidence>
<comment type="function">
    <text evidence="1">Required for arbuscular mycorrhiza (AM) development during AM symbiosis with AM fungi (e.g. Glomeromycota intraradices).</text>
</comment>
<dbReference type="Pfam" id="PF02225">
    <property type="entry name" value="PA"/>
    <property type="match status" value="1"/>
</dbReference>
<feature type="domain" description="PA" evidence="15">
    <location>
        <begin position="406"/>
        <end position="480"/>
    </location>
</feature>
<dbReference type="Pfam" id="PF00082">
    <property type="entry name" value="Peptidase_S8"/>
    <property type="match status" value="1"/>
</dbReference>
<protein>
    <submittedName>
        <fullName evidence="19">Subtilisin-like protease SBT5.4</fullName>
    </submittedName>
</protein>
<dbReference type="FunFam" id="3.50.30.30:FF:000005">
    <property type="entry name" value="subtilisin-like protease SBT1.5"/>
    <property type="match status" value="1"/>
</dbReference>
<dbReference type="PROSITE" id="PS00138">
    <property type="entry name" value="SUBTILASE_SER"/>
    <property type="match status" value="1"/>
</dbReference>
<dbReference type="InterPro" id="IPR003137">
    <property type="entry name" value="PA_domain"/>
</dbReference>
<dbReference type="CDD" id="cd02120">
    <property type="entry name" value="PA_subtilisin_like"/>
    <property type="match status" value="1"/>
</dbReference>
<dbReference type="Pfam" id="PF05922">
    <property type="entry name" value="Inhibitor_I9"/>
    <property type="match status" value="1"/>
</dbReference>
<evidence type="ECO:0000256" key="8">
    <source>
        <dbReference type="ARBA" id="ARBA00022801"/>
    </source>
</evidence>
<dbReference type="CDD" id="cd04852">
    <property type="entry name" value="Peptidases_S8_3"/>
    <property type="match status" value="1"/>
</dbReference>
<dbReference type="GO" id="GO:0006508">
    <property type="term" value="P:proteolysis"/>
    <property type="evidence" value="ECO:0007669"/>
    <property type="project" value="UniProtKB-KW"/>
</dbReference>
<dbReference type="PANTHER" id="PTHR10795">
    <property type="entry name" value="PROPROTEIN CONVERTASE SUBTILISIN/KEXIN"/>
    <property type="match status" value="1"/>
</dbReference>
<feature type="active site" description="Charge relay system" evidence="11 12">
    <location>
        <position position="153"/>
    </location>
</feature>
<reference evidence="19" key="1">
    <citation type="submission" date="2025-08" db="UniProtKB">
        <authorList>
            <consortium name="RefSeq"/>
        </authorList>
    </citation>
    <scope>IDENTIFICATION</scope>
</reference>
<dbReference type="Gene3D" id="2.60.40.2310">
    <property type="match status" value="1"/>
</dbReference>
<dbReference type="InterPro" id="IPR023828">
    <property type="entry name" value="Peptidase_S8_Ser-AS"/>
</dbReference>
<dbReference type="InterPro" id="IPR036852">
    <property type="entry name" value="Peptidase_S8/S53_dom_sf"/>
</dbReference>
<dbReference type="AlphaFoldDB" id="A0A6J1CN43"/>
<dbReference type="InterPro" id="IPR015500">
    <property type="entry name" value="Peptidase_S8_subtilisin-rel"/>
</dbReference>
<evidence type="ECO:0000256" key="6">
    <source>
        <dbReference type="ARBA" id="ARBA00022670"/>
    </source>
</evidence>
<keyword evidence="5" id="KW-0964">Secreted</keyword>
<evidence type="ECO:0000313" key="18">
    <source>
        <dbReference type="Proteomes" id="UP000504603"/>
    </source>
</evidence>
<sequence length="779" mass="82945">MKLSNSILAIFSSLLLFSLLISPAIAAKKSYVVILGSHSHGLEVSEADLQRVVDSHHKLLGSFLGSSEKAKDAIFYSYKKNINGFAAILEEEEAAELAKHPEVAAVLANKGKKLHTTHSWNFMRLEKMNGVVPPTSPWWRANFGQDTIIANLDTGVWPESKSFGENGIVGSVPTKWKGGCTDDSPDRVPCNRKLIGAKYFNKGFIAYLKALNSSADLSSIKNSTRDYEGHGSHTLSTAGGSFVPDASVFGSGLGTAKGGSPKARVAAYKICWPFQDGGCFDADITEGFDHAIHDGVEVISLSVGGSPANYFDDSIAIAAFHAVKKGIPVVCSAGNSGPDAFTASNTAPWILTVGASTLDRQFQAPVELKNGQRFQGSSLSTALPEDKLYPLITGAQAKAENASAADAMLCKPETLDHSKAKGKILACLRGDNARVDKGEQAALAGAAGMILCNDELSGFETIADPHLLPASHVNYNDGQAVLKYIQSTQNPMGYLIPPAAKLNTKPAPVMAAFSSRGPNIVTPEIIKPDVTAPGVNVIAAYTEAVSPTGEPFDNRTAPFITMSGTSMSCPHVAGLAGLLRSLHPNWSPSAIKSAIMTSARIRDNTMKPMLDGGTDELAPATPFSYGSGHIRPIGAVDPGLVYDLTPDDYLEFLCAIGYDEKKIRAFSDGPYKCPPSASLLNFNYPSIGVQNMTGSVTVTRRLKNVGTPGVYRARVRQPEGVRVSVEPRFLKFDKVGEEKSFKLTIAGVVPAKRVVDGTLIWTDGEHFVRSPIVISSGLF</sequence>
<keyword evidence="4" id="KW-0052">Apoplast</keyword>
<keyword evidence="18" id="KW-1185">Reference proteome</keyword>
<dbReference type="InterPro" id="IPR000209">
    <property type="entry name" value="Peptidase_S8/S53_dom"/>
</dbReference>
<dbReference type="InterPro" id="IPR046450">
    <property type="entry name" value="PA_dom_sf"/>
</dbReference>
<dbReference type="FunFam" id="2.60.40.2310:FF:000001">
    <property type="entry name" value="Subtilisin-like protease SBT1.5"/>
    <property type="match status" value="1"/>
</dbReference>
<dbReference type="InterPro" id="IPR010259">
    <property type="entry name" value="S8pro/Inhibitor_I9"/>
</dbReference>
<keyword evidence="6 12" id="KW-0645">Protease</keyword>
<dbReference type="FunFam" id="3.30.70.80:FF:000002">
    <property type="entry name" value="Subtilisin-like protease SBT5.3"/>
    <property type="match status" value="1"/>
</dbReference>
<dbReference type="OrthoDB" id="206201at2759"/>
<evidence type="ECO:0000259" key="17">
    <source>
        <dbReference type="Pfam" id="PF17766"/>
    </source>
</evidence>
<evidence type="ECO:0000256" key="13">
    <source>
        <dbReference type="SAM" id="SignalP"/>
    </source>
</evidence>
<feature type="signal peptide" evidence="13">
    <location>
        <begin position="1"/>
        <end position="26"/>
    </location>
</feature>
<dbReference type="InterPro" id="IPR045051">
    <property type="entry name" value="SBT"/>
</dbReference>
<dbReference type="Gene3D" id="3.30.70.80">
    <property type="entry name" value="Peptidase S8 propeptide/proteinase inhibitor I9"/>
    <property type="match status" value="1"/>
</dbReference>
<proteinExistence type="inferred from homology"/>
<dbReference type="SUPFAM" id="SSF52025">
    <property type="entry name" value="PA domain"/>
    <property type="match status" value="1"/>
</dbReference>
<evidence type="ECO:0000256" key="12">
    <source>
        <dbReference type="PROSITE-ProRule" id="PRU01240"/>
    </source>
</evidence>
<comment type="similarity">
    <text evidence="3 12">Belongs to the peptidase S8 family.</text>
</comment>
<dbReference type="RefSeq" id="XP_022142562.1">
    <property type="nucleotide sequence ID" value="XM_022286870.1"/>
</dbReference>
<name>A0A6J1CN43_MOMCH</name>
<evidence type="ECO:0000259" key="15">
    <source>
        <dbReference type="Pfam" id="PF02225"/>
    </source>
</evidence>
<feature type="active site" description="Charge relay system" evidence="11 12">
    <location>
        <position position="566"/>
    </location>
</feature>
<evidence type="ECO:0000256" key="2">
    <source>
        <dbReference type="ARBA" id="ARBA00004271"/>
    </source>
</evidence>
<keyword evidence="8 12" id="KW-0378">Hydrolase</keyword>
<dbReference type="GO" id="GO:0048046">
    <property type="term" value="C:apoplast"/>
    <property type="evidence" value="ECO:0007669"/>
    <property type="project" value="UniProtKB-SubCell"/>
</dbReference>
<dbReference type="GO" id="GO:0004252">
    <property type="term" value="F:serine-type endopeptidase activity"/>
    <property type="evidence" value="ECO:0007669"/>
    <property type="project" value="UniProtKB-UniRule"/>
</dbReference>
<feature type="active site" description="Charge relay system" evidence="11 12">
    <location>
        <position position="230"/>
    </location>
</feature>
<comment type="subcellular location">
    <subcellularLocation>
        <location evidence="2">Secreted</location>
        <location evidence="2">Extracellular space</location>
        <location evidence="2">Apoplast</location>
    </subcellularLocation>
</comment>
<evidence type="ECO:0000256" key="10">
    <source>
        <dbReference type="ARBA" id="ARBA00023180"/>
    </source>
</evidence>
<dbReference type="GeneID" id="111012645"/>
<evidence type="ECO:0000256" key="5">
    <source>
        <dbReference type="ARBA" id="ARBA00022525"/>
    </source>
</evidence>
<keyword evidence="7 13" id="KW-0732">Signal</keyword>
<feature type="chain" id="PRO_5026727977" evidence="13">
    <location>
        <begin position="27"/>
        <end position="779"/>
    </location>
</feature>
<dbReference type="Gene3D" id="3.40.50.200">
    <property type="entry name" value="Peptidase S8/S53 domain"/>
    <property type="match status" value="1"/>
</dbReference>
<dbReference type="SUPFAM" id="SSF52743">
    <property type="entry name" value="Subtilisin-like"/>
    <property type="match status" value="1"/>
</dbReference>
<gene>
    <name evidence="19" type="primary">LOC111012645</name>
</gene>
<evidence type="ECO:0000256" key="1">
    <source>
        <dbReference type="ARBA" id="ARBA00002076"/>
    </source>
</evidence>
<dbReference type="InterPro" id="IPR037045">
    <property type="entry name" value="S8pro/Inhibitor_I9_sf"/>
</dbReference>
<dbReference type="GO" id="GO:0009610">
    <property type="term" value="P:response to symbiotic fungus"/>
    <property type="evidence" value="ECO:0007669"/>
    <property type="project" value="UniProtKB-ARBA"/>
</dbReference>
<feature type="domain" description="Inhibitor I9" evidence="16">
    <location>
        <begin position="30"/>
        <end position="115"/>
    </location>
</feature>
<evidence type="ECO:0000256" key="3">
    <source>
        <dbReference type="ARBA" id="ARBA00011073"/>
    </source>
</evidence>
<evidence type="ECO:0000256" key="4">
    <source>
        <dbReference type="ARBA" id="ARBA00022523"/>
    </source>
</evidence>
<feature type="domain" description="Subtilisin-like protease fibronectin type-III" evidence="17">
    <location>
        <begin position="681"/>
        <end position="774"/>
    </location>
</feature>
<feature type="domain" description="Peptidase S8/S53" evidence="14">
    <location>
        <begin position="144"/>
        <end position="628"/>
    </location>
</feature>
<organism evidence="18 19">
    <name type="scientific">Momordica charantia</name>
    <name type="common">Bitter gourd</name>
    <name type="synonym">Balsam pear</name>
    <dbReference type="NCBI Taxonomy" id="3673"/>
    <lineage>
        <taxon>Eukaryota</taxon>
        <taxon>Viridiplantae</taxon>
        <taxon>Streptophyta</taxon>
        <taxon>Embryophyta</taxon>
        <taxon>Tracheophyta</taxon>
        <taxon>Spermatophyta</taxon>
        <taxon>Magnoliopsida</taxon>
        <taxon>eudicotyledons</taxon>
        <taxon>Gunneridae</taxon>
        <taxon>Pentapetalae</taxon>
        <taxon>rosids</taxon>
        <taxon>fabids</taxon>
        <taxon>Cucurbitales</taxon>
        <taxon>Cucurbitaceae</taxon>
        <taxon>Momordiceae</taxon>
        <taxon>Momordica</taxon>
    </lineage>
</organism>
<dbReference type="PROSITE" id="PS51892">
    <property type="entry name" value="SUBTILASE"/>
    <property type="match status" value="1"/>
</dbReference>
<dbReference type="PRINTS" id="PR00723">
    <property type="entry name" value="SUBTILISIN"/>
</dbReference>
<keyword evidence="9 12" id="KW-0720">Serine protease</keyword>
<keyword evidence="10" id="KW-0325">Glycoprotein</keyword>
<dbReference type="Gene3D" id="3.50.30.30">
    <property type="match status" value="1"/>
</dbReference>